<proteinExistence type="predicted"/>
<dbReference type="PROSITE" id="PS00022">
    <property type="entry name" value="EGF_1"/>
    <property type="match status" value="1"/>
</dbReference>
<dbReference type="InterPro" id="IPR000742">
    <property type="entry name" value="EGF"/>
</dbReference>
<evidence type="ECO:0000259" key="1">
    <source>
        <dbReference type="PROSITE" id="PS00022"/>
    </source>
</evidence>
<sequence>MMCHITGLLDKCKNYATYCENRGIRNPRNCNECLCPLGYSGKFCAERPQSVNSKCQGKTVTATQTYQNLTITLGKEGKDEQEEFEQCFFWIEVSQKSFLAEVSMQERKTNLFQSPPNTQLEVRVAGLNGTYPNDGCPYAGVELKMRRDPRLTGRRLCSSKFVGRSWVSKTNRTVVMGYSNKGLTTIELQYRFVTDGKPGPTPSTPKPKFTFNTPRGWKCEDQSMYDELSIYSPSNKLFCNIIKSTVCDPKSLTYDIDKKARTCPKACGLC</sequence>
<dbReference type="Proteomes" id="UP000271162">
    <property type="component" value="Unassembled WGS sequence"/>
</dbReference>
<dbReference type="EMBL" id="UYSL01028405">
    <property type="protein sequence ID" value="VDL87509.1"/>
    <property type="molecule type" value="Genomic_DNA"/>
</dbReference>
<dbReference type="AlphaFoldDB" id="A0A0N4YZA4"/>
<dbReference type="WBParaSite" id="NBR_0002257601-mRNA-1">
    <property type="protein sequence ID" value="NBR_0002257601-mRNA-1"/>
    <property type="gene ID" value="NBR_0002257601"/>
</dbReference>
<feature type="domain" description="EGF-like" evidence="1 2">
    <location>
        <begin position="33"/>
        <end position="44"/>
    </location>
</feature>
<evidence type="ECO:0000259" key="2">
    <source>
        <dbReference type="PROSITE" id="PS01186"/>
    </source>
</evidence>
<keyword evidence="4" id="KW-1185">Reference proteome</keyword>
<protein>
    <submittedName>
        <fullName evidence="5">ShTK domain protein</fullName>
    </submittedName>
</protein>
<organism evidence="5">
    <name type="scientific">Nippostrongylus brasiliensis</name>
    <name type="common">Rat hookworm</name>
    <dbReference type="NCBI Taxonomy" id="27835"/>
    <lineage>
        <taxon>Eukaryota</taxon>
        <taxon>Metazoa</taxon>
        <taxon>Ecdysozoa</taxon>
        <taxon>Nematoda</taxon>
        <taxon>Chromadorea</taxon>
        <taxon>Rhabditida</taxon>
        <taxon>Rhabditina</taxon>
        <taxon>Rhabditomorpha</taxon>
        <taxon>Strongyloidea</taxon>
        <taxon>Heligmosomidae</taxon>
        <taxon>Nippostrongylus</taxon>
    </lineage>
</organism>
<evidence type="ECO:0000313" key="4">
    <source>
        <dbReference type="Proteomes" id="UP000271162"/>
    </source>
</evidence>
<dbReference type="PROSITE" id="PS01186">
    <property type="entry name" value="EGF_2"/>
    <property type="match status" value="1"/>
</dbReference>
<gene>
    <name evidence="3" type="ORF">NBR_LOCUS22577</name>
</gene>
<reference evidence="3 4" key="2">
    <citation type="submission" date="2018-11" db="EMBL/GenBank/DDBJ databases">
        <authorList>
            <consortium name="Pathogen Informatics"/>
        </authorList>
    </citation>
    <scope>NUCLEOTIDE SEQUENCE [LARGE SCALE GENOMIC DNA]</scope>
</reference>
<name>A0A0N4YZA4_NIPBR</name>
<accession>A0A0N4YZA4</accession>
<evidence type="ECO:0000313" key="5">
    <source>
        <dbReference type="WBParaSite" id="NBR_0002257601-mRNA-1"/>
    </source>
</evidence>
<reference evidence="5" key="1">
    <citation type="submission" date="2017-02" db="UniProtKB">
        <authorList>
            <consortium name="WormBaseParasite"/>
        </authorList>
    </citation>
    <scope>IDENTIFICATION</scope>
</reference>
<evidence type="ECO:0000313" key="3">
    <source>
        <dbReference type="EMBL" id="VDL87509.1"/>
    </source>
</evidence>